<gene>
    <name evidence="1" type="ORF">S03H2_72436</name>
</gene>
<dbReference type="EMBL" id="BARU01048972">
    <property type="protein sequence ID" value="GAI00539.1"/>
    <property type="molecule type" value="Genomic_DNA"/>
</dbReference>
<feature type="non-terminal residue" evidence="1">
    <location>
        <position position="59"/>
    </location>
</feature>
<comment type="caution">
    <text evidence="1">The sequence shown here is derived from an EMBL/GenBank/DDBJ whole genome shotgun (WGS) entry which is preliminary data.</text>
</comment>
<reference evidence="1" key="1">
    <citation type="journal article" date="2014" name="Front. Microbiol.">
        <title>High frequency of phylogenetically diverse reductive dehalogenase-homologous genes in deep subseafloor sedimentary metagenomes.</title>
        <authorList>
            <person name="Kawai M."/>
            <person name="Futagami T."/>
            <person name="Toyoda A."/>
            <person name="Takaki Y."/>
            <person name="Nishi S."/>
            <person name="Hori S."/>
            <person name="Arai W."/>
            <person name="Tsubouchi T."/>
            <person name="Morono Y."/>
            <person name="Uchiyama I."/>
            <person name="Ito T."/>
            <person name="Fujiyama A."/>
            <person name="Inagaki F."/>
            <person name="Takami H."/>
        </authorList>
    </citation>
    <scope>NUCLEOTIDE SEQUENCE</scope>
    <source>
        <strain evidence="1">Expedition CK06-06</strain>
    </source>
</reference>
<sequence>LFHFTLNHLIPSFIKGFNTDILNISLRQPTLDDVFLKLTGRQLRDEVVKSEMKEIVRRH</sequence>
<feature type="non-terminal residue" evidence="1">
    <location>
        <position position="1"/>
    </location>
</feature>
<proteinExistence type="predicted"/>
<dbReference type="AlphaFoldDB" id="X1M2D8"/>
<organism evidence="1">
    <name type="scientific">marine sediment metagenome</name>
    <dbReference type="NCBI Taxonomy" id="412755"/>
    <lineage>
        <taxon>unclassified sequences</taxon>
        <taxon>metagenomes</taxon>
        <taxon>ecological metagenomes</taxon>
    </lineage>
</organism>
<evidence type="ECO:0000313" key="1">
    <source>
        <dbReference type="EMBL" id="GAI00539.1"/>
    </source>
</evidence>
<evidence type="ECO:0008006" key="2">
    <source>
        <dbReference type="Google" id="ProtNLM"/>
    </source>
</evidence>
<name>X1M2D8_9ZZZZ</name>
<protein>
    <recommendedName>
        <fullName evidence="2">DUF4162 domain-containing protein</fullName>
    </recommendedName>
</protein>
<accession>X1M2D8</accession>